<dbReference type="EMBL" id="GGEC01070011">
    <property type="protein sequence ID" value="MBX50495.1"/>
    <property type="molecule type" value="Transcribed_RNA"/>
</dbReference>
<reference evidence="1" key="1">
    <citation type="submission" date="2018-02" db="EMBL/GenBank/DDBJ databases">
        <title>Rhizophora mucronata_Transcriptome.</title>
        <authorList>
            <person name="Meera S.P."/>
            <person name="Sreeshan A."/>
            <person name="Augustine A."/>
        </authorList>
    </citation>
    <scope>NUCLEOTIDE SEQUENCE</scope>
    <source>
        <tissue evidence="1">Leaf</tissue>
    </source>
</reference>
<proteinExistence type="predicted"/>
<protein>
    <submittedName>
        <fullName evidence="1">Uncharacterized protein</fullName>
    </submittedName>
</protein>
<sequence>MIAGYCLESMPLLGEILLLLFRTWKALGDK</sequence>
<dbReference type="AlphaFoldDB" id="A0A2P2P6X0"/>
<evidence type="ECO:0000313" key="1">
    <source>
        <dbReference type="EMBL" id="MBX50495.1"/>
    </source>
</evidence>
<accession>A0A2P2P6X0</accession>
<organism evidence="1">
    <name type="scientific">Rhizophora mucronata</name>
    <name type="common">Asiatic mangrove</name>
    <dbReference type="NCBI Taxonomy" id="61149"/>
    <lineage>
        <taxon>Eukaryota</taxon>
        <taxon>Viridiplantae</taxon>
        <taxon>Streptophyta</taxon>
        <taxon>Embryophyta</taxon>
        <taxon>Tracheophyta</taxon>
        <taxon>Spermatophyta</taxon>
        <taxon>Magnoliopsida</taxon>
        <taxon>eudicotyledons</taxon>
        <taxon>Gunneridae</taxon>
        <taxon>Pentapetalae</taxon>
        <taxon>rosids</taxon>
        <taxon>fabids</taxon>
        <taxon>Malpighiales</taxon>
        <taxon>Rhizophoraceae</taxon>
        <taxon>Rhizophora</taxon>
    </lineage>
</organism>
<name>A0A2P2P6X0_RHIMU</name>